<proteinExistence type="predicted"/>
<feature type="domain" description="FHA" evidence="3">
    <location>
        <begin position="257"/>
        <end position="318"/>
    </location>
</feature>
<dbReference type="PROSITE" id="PS50006">
    <property type="entry name" value="FHA_DOMAIN"/>
    <property type="match status" value="1"/>
</dbReference>
<protein>
    <submittedName>
        <fullName evidence="4">FHA domain-containing protein</fullName>
    </submittedName>
</protein>
<sequence length="354" mass="37313">MTPGYTRYAPSAGRSKWHFVSGRTFVAVFDSTASDSVVDALWWLAESDLATIESVVGAFPLVGDDAVRSFAAATIAVQHETGEGHVTAVVRGSACIDVFSVGGSRRFSARGTQPWVLAEFRSVIGLVLGDDDHPTGPVATAARGALPLGTGVVDGELLVWSTHPIERVDEPAEAAPHARPQPESVAPAPAEGETDETVIRPKRVPPPVVDVVTAAIPLPTMNDSVRAGRRAVLAQAPDGVLGFRVGSADPIDLDLPVLIGRSPRPPRVFAGVEPRLIEVESRQQQVSSTHVQLEQVGDTVVVTDLRSTNGTLVSSREGLQSRLKPGESIVVLPGARVDIGDGNIIEITPARDEP</sequence>
<organism evidence="4 5">
    <name type="scientific">Leifsonia tongyongensis</name>
    <dbReference type="NCBI Taxonomy" id="1268043"/>
    <lineage>
        <taxon>Bacteria</taxon>
        <taxon>Bacillati</taxon>
        <taxon>Actinomycetota</taxon>
        <taxon>Actinomycetes</taxon>
        <taxon>Micrococcales</taxon>
        <taxon>Microbacteriaceae</taxon>
        <taxon>Leifsonia</taxon>
    </lineage>
</organism>
<name>A0A6L9Y172_9MICO</name>
<dbReference type="RefSeq" id="WP_163290864.1">
    <property type="nucleotide sequence ID" value="NZ_JAAGWY010000004.1"/>
</dbReference>
<dbReference type="InterPro" id="IPR008984">
    <property type="entry name" value="SMAD_FHA_dom_sf"/>
</dbReference>
<dbReference type="Gene3D" id="2.60.200.20">
    <property type="match status" value="1"/>
</dbReference>
<evidence type="ECO:0000256" key="1">
    <source>
        <dbReference type="ARBA" id="ARBA00022553"/>
    </source>
</evidence>
<keyword evidence="5" id="KW-1185">Reference proteome</keyword>
<keyword evidence="1" id="KW-0597">Phosphoprotein</keyword>
<dbReference type="EMBL" id="JAAGWY010000004">
    <property type="protein sequence ID" value="NEN07400.1"/>
    <property type="molecule type" value="Genomic_DNA"/>
</dbReference>
<dbReference type="Pfam" id="PF00498">
    <property type="entry name" value="FHA"/>
    <property type="match status" value="1"/>
</dbReference>
<gene>
    <name evidence="4" type="ORF">G3T36_16190</name>
</gene>
<dbReference type="InterPro" id="IPR000253">
    <property type="entry name" value="FHA_dom"/>
</dbReference>
<evidence type="ECO:0000313" key="5">
    <source>
        <dbReference type="Proteomes" id="UP000474967"/>
    </source>
</evidence>
<feature type="region of interest" description="Disordered" evidence="2">
    <location>
        <begin position="171"/>
        <end position="198"/>
    </location>
</feature>
<comment type="caution">
    <text evidence="4">The sequence shown here is derived from an EMBL/GenBank/DDBJ whole genome shotgun (WGS) entry which is preliminary data.</text>
</comment>
<reference evidence="4 5" key="1">
    <citation type="journal article" date="2014" name="J. Microbiol.">
        <title>Diaminobutyricibacter tongyongensis gen. nov., sp. nov. and Homoserinibacter gongjuensis gen. nov., sp. nov. belong to the family Microbacteriaceae.</title>
        <authorList>
            <person name="Kim S.J."/>
            <person name="Ahn J.H."/>
            <person name="Weon H.Y."/>
            <person name="Hamada M."/>
            <person name="Suzuki K."/>
            <person name="Kwon S.W."/>
        </authorList>
    </citation>
    <scope>NUCLEOTIDE SEQUENCE [LARGE SCALE GENOMIC DNA]</scope>
    <source>
        <strain evidence="4 5">NBRC 108724</strain>
    </source>
</reference>
<evidence type="ECO:0000259" key="3">
    <source>
        <dbReference type="PROSITE" id="PS50006"/>
    </source>
</evidence>
<evidence type="ECO:0000313" key="4">
    <source>
        <dbReference type="EMBL" id="NEN07400.1"/>
    </source>
</evidence>
<evidence type="ECO:0000256" key="2">
    <source>
        <dbReference type="SAM" id="MobiDB-lite"/>
    </source>
</evidence>
<dbReference type="Proteomes" id="UP000474967">
    <property type="component" value="Unassembled WGS sequence"/>
</dbReference>
<dbReference type="SUPFAM" id="SSF49879">
    <property type="entry name" value="SMAD/FHA domain"/>
    <property type="match status" value="1"/>
</dbReference>
<accession>A0A6L9Y172</accession>
<dbReference type="AlphaFoldDB" id="A0A6L9Y172"/>